<sequence length="91" mass="10190">MKAHAWLRQKGWESAKKATEGNVKSASQPVKVWITKGSAEWERWTNYNGKPFPSIRSAEHGEEGWYAPTKLPPISLPPATVRYVDKAACHG</sequence>
<gene>
    <name evidence="2" type="ORF">GJ654_04320</name>
</gene>
<organism evidence="2 3">
    <name type="scientific">Rhodoblastus acidophilus</name>
    <name type="common">Rhodopseudomonas acidophila</name>
    <dbReference type="NCBI Taxonomy" id="1074"/>
    <lineage>
        <taxon>Bacteria</taxon>
        <taxon>Pseudomonadati</taxon>
        <taxon>Pseudomonadota</taxon>
        <taxon>Alphaproteobacteria</taxon>
        <taxon>Hyphomicrobiales</taxon>
        <taxon>Rhodoblastaceae</taxon>
        <taxon>Rhodoblastus</taxon>
    </lineage>
</organism>
<protein>
    <submittedName>
        <fullName evidence="2">Uncharacterized protein</fullName>
    </submittedName>
</protein>
<evidence type="ECO:0000313" key="3">
    <source>
        <dbReference type="Proteomes" id="UP000439113"/>
    </source>
</evidence>
<feature type="region of interest" description="Disordered" evidence="1">
    <location>
        <begin position="1"/>
        <end position="26"/>
    </location>
</feature>
<evidence type="ECO:0000256" key="1">
    <source>
        <dbReference type="SAM" id="MobiDB-lite"/>
    </source>
</evidence>
<evidence type="ECO:0000313" key="2">
    <source>
        <dbReference type="EMBL" id="MTV30214.1"/>
    </source>
</evidence>
<dbReference type="OrthoDB" id="7991791at2"/>
<dbReference type="RefSeq" id="WP_155444858.1">
    <property type="nucleotide sequence ID" value="NZ_JAOQNR010000002.1"/>
</dbReference>
<feature type="compositionally biased region" description="Basic and acidic residues" evidence="1">
    <location>
        <begin position="10"/>
        <end position="19"/>
    </location>
</feature>
<dbReference type="Proteomes" id="UP000439113">
    <property type="component" value="Unassembled WGS sequence"/>
</dbReference>
<accession>A0A6N8DN66</accession>
<reference evidence="2 3" key="1">
    <citation type="submission" date="2019-11" db="EMBL/GenBank/DDBJ databases">
        <title>Whole-genome sequence of a Rhodoblastus acidophilus DSM 142.</title>
        <authorList>
            <person name="Kyndt J.A."/>
            <person name="Meyer T.E."/>
        </authorList>
    </citation>
    <scope>NUCLEOTIDE SEQUENCE [LARGE SCALE GENOMIC DNA]</scope>
    <source>
        <strain evidence="2 3">DSM 142</strain>
    </source>
</reference>
<name>A0A6N8DN66_RHOAC</name>
<proteinExistence type="predicted"/>
<dbReference type="EMBL" id="WNKS01000002">
    <property type="protein sequence ID" value="MTV30214.1"/>
    <property type="molecule type" value="Genomic_DNA"/>
</dbReference>
<dbReference type="AlphaFoldDB" id="A0A6N8DN66"/>
<comment type="caution">
    <text evidence="2">The sequence shown here is derived from an EMBL/GenBank/DDBJ whole genome shotgun (WGS) entry which is preliminary data.</text>
</comment>